<dbReference type="SMART" id="SM00332">
    <property type="entry name" value="PP2Cc"/>
    <property type="match status" value="1"/>
</dbReference>
<dbReference type="Pfam" id="PF00481">
    <property type="entry name" value="PP2C"/>
    <property type="match status" value="1"/>
</dbReference>
<dbReference type="SUPFAM" id="SSF81606">
    <property type="entry name" value="PP2C-like"/>
    <property type="match status" value="1"/>
</dbReference>
<feature type="domain" description="PPM-type phosphatase" evidence="2">
    <location>
        <begin position="87"/>
        <end position="322"/>
    </location>
</feature>
<dbReference type="InterPro" id="IPR015655">
    <property type="entry name" value="PP2C"/>
</dbReference>
<organism evidence="3 4">
    <name type="scientific">Entamoeba nuttalli</name>
    <dbReference type="NCBI Taxonomy" id="412467"/>
    <lineage>
        <taxon>Eukaryota</taxon>
        <taxon>Amoebozoa</taxon>
        <taxon>Evosea</taxon>
        <taxon>Archamoebae</taxon>
        <taxon>Mastigamoebida</taxon>
        <taxon>Entamoebidae</taxon>
        <taxon>Entamoeba</taxon>
    </lineage>
</organism>
<evidence type="ECO:0000259" key="2">
    <source>
        <dbReference type="PROSITE" id="PS51746"/>
    </source>
</evidence>
<protein>
    <recommendedName>
        <fullName evidence="2">PPM-type phosphatase domain-containing protein</fullName>
    </recommendedName>
</protein>
<accession>A0ABQ0DDQ3</accession>
<sequence length="352" mass="38964">MFSDFLSTPLDSSSPRMAYSASPRSRKPAIYRGTPPTFTSTLRCVQSGTEIGLPEETWEVNIEPDCTIKKEGKTLNSELIEPLPRFAIGIAQTRGVRENMEDVISTCHLERNKDLIGVFDGHNGDSAARIAATLLKQDTKNYTLLDDIHFIDLFNHLQKKIVVQTQSGTTATVLYLGCEIVKIAYVGDCSVYLIDNNGINKITVPHRCGNIQEEKRILTSGGTIEDIDGIRRVNGIINITRSLGDRELHPPLSFEPEIYSVNVKKGLSHIVITSDGADTVNEKELEKMIRRSPTVSIAAAAIRNEAFKQKSKDNISVVVVDMKFSSYERKTTSPLVDDLCIAGGDEDNPFDF</sequence>
<name>A0ABQ0DDQ3_9EUKA</name>
<dbReference type="CDD" id="cd00143">
    <property type="entry name" value="PP2Cc"/>
    <property type="match status" value="1"/>
</dbReference>
<dbReference type="InterPro" id="IPR036457">
    <property type="entry name" value="PPM-type-like_dom_sf"/>
</dbReference>
<keyword evidence="4" id="KW-1185">Reference proteome</keyword>
<proteinExistence type="predicted"/>
<dbReference type="Gene3D" id="3.60.40.10">
    <property type="entry name" value="PPM-type phosphatase domain"/>
    <property type="match status" value="1"/>
</dbReference>
<evidence type="ECO:0000313" key="4">
    <source>
        <dbReference type="Proteomes" id="UP001628156"/>
    </source>
</evidence>
<comment type="caution">
    <text evidence="3">The sequence shown here is derived from an EMBL/GenBank/DDBJ whole genome shotgun (WGS) entry which is preliminary data.</text>
</comment>
<dbReference type="PROSITE" id="PS51746">
    <property type="entry name" value="PPM_2"/>
    <property type="match status" value="1"/>
</dbReference>
<feature type="compositionally biased region" description="Polar residues" evidence="1">
    <location>
        <begin position="1"/>
        <end position="15"/>
    </location>
</feature>
<dbReference type="InterPro" id="IPR001932">
    <property type="entry name" value="PPM-type_phosphatase-like_dom"/>
</dbReference>
<evidence type="ECO:0000313" key="3">
    <source>
        <dbReference type="EMBL" id="GAB1220990.1"/>
    </source>
</evidence>
<dbReference type="Proteomes" id="UP001628156">
    <property type="component" value="Unassembled WGS sequence"/>
</dbReference>
<reference evidence="3 4" key="1">
    <citation type="journal article" date="2019" name="PLoS Negl. Trop. Dis.">
        <title>Whole genome sequencing of Entamoeba nuttalli reveals mammalian host-related molecular signatures and a novel octapeptide-repeat surface protein.</title>
        <authorList>
            <person name="Tanaka M."/>
            <person name="Makiuchi T."/>
            <person name="Komiyama T."/>
            <person name="Shiina T."/>
            <person name="Osaki K."/>
            <person name="Tachibana H."/>
        </authorList>
    </citation>
    <scope>NUCLEOTIDE SEQUENCE [LARGE SCALE GENOMIC DNA]</scope>
    <source>
        <strain evidence="3 4">P19-061405</strain>
    </source>
</reference>
<feature type="region of interest" description="Disordered" evidence="1">
    <location>
        <begin position="1"/>
        <end position="33"/>
    </location>
</feature>
<evidence type="ECO:0000256" key="1">
    <source>
        <dbReference type="SAM" id="MobiDB-lite"/>
    </source>
</evidence>
<dbReference type="PANTHER" id="PTHR47992">
    <property type="entry name" value="PROTEIN PHOSPHATASE"/>
    <property type="match status" value="1"/>
</dbReference>
<dbReference type="EMBL" id="BAAFRS010000061">
    <property type="protein sequence ID" value="GAB1220990.1"/>
    <property type="molecule type" value="Genomic_DNA"/>
</dbReference>
<gene>
    <name evidence="3" type="ORF">ENUP19_0061G0153</name>
</gene>